<dbReference type="KEGG" id="vg:10328733"/>
<dbReference type="GeneID" id="10328733"/>
<name>E3SL82_9CAUD</name>
<protein>
    <recommendedName>
        <fullName evidence="3">DUF3310 domain-containing protein</fullName>
    </recommendedName>
</protein>
<dbReference type="RefSeq" id="YP_004324217.1">
    <property type="nucleotide sequence ID" value="NC_015287.1"/>
</dbReference>
<dbReference type="Pfam" id="PF11753">
    <property type="entry name" value="DUF3310"/>
    <property type="match status" value="1"/>
</dbReference>
<proteinExistence type="predicted"/>
<evidence type="ECO:0000313" key="2">
    <source>
        <dbReference type="Proteomes" id="UP000006527"/>
    </source>
</evidence>
<gene>
    <name evidence="1" type="ORF">SSSM7_164</name>
</gene>
<dbReference type="EMBL" id="GU071098">
    <property type="protein sequence ID" value="ADO98230.1"/>
    <property type="molecule type" value="Genomic_DNA"/>
</dbReference>
<evidence type="ECO:0008006" key="3">
    <source>
        <dbReference type="Google" id="ProtNLM"/>
    </source>
</evidence>
<accession>E3SL82</accession>
<organism evidence="1 2">
    <name type="scientific">Synechococcus phage S-SSM7</name>
    <dbReference type="NCBI Taxonomy" id="445686"/>
    <lineage>
        <taxon>Viruses</taxon>
        <taxon>Duplodnaviria</taxon>
        <taxon>Heunggongvirae</taxon>
        <taxon>Uroviricota</taxon>
        <taxon>Caudoviricetes</taxon>
        <taxon>Pantevenvirales</taxon>
        <taxon>Kyanoviridae</taxon>
        <taxon>Lipsvirus</taxon>
        <taxon>Lipsvirus ssm7</taxon>
    </lineage>
</organism>
<reference evidence="1 2" key="1">
    <citation type="journal article" date="2010" name="Environ. Microbiol.">
        <title>Genomic analysis of oceanic cyanobacterial myoviruses compared with T4-like myoviruses from diverse hosts and environments.</title>
        <authorList>
            <person name="Sullivan M.B."/>
            <person name="Huang K.H."/>
            <person name="Ignacio-Espinoza J.C."/>
            <person name="Berlin A.M."/>
            <person name="Kelly L."/>
            <person name="Weigele P.R."/>
            <person name="DeFrancesco A.S."/>
            <person name="Kern S.E."/>
            <person name="Thompson L.R."/>
            <person name="Young S."/>
            <person name="Yandava C."/>
            <person name="Fu R."/>
            <person name="Krastins B."/>
            <person name="Chase M."/>
            <person name="Sarracino D."/>
            <person name="Osburne M.S."/>
            <person name="Henn M.R."/>
            <person name="Chisholm S.W."/>
        </authorList>
    </citation>
    <scope>NUCLEOTIDE SEQUENCE [LARGE SCALE GENOMIC DNA]</scope>
    <source>
        <strain evidence="1">8109-3</strain>
    </source>
</reference>
<dbReference type="Proteomes" id="UP000006527">
    <property type="component" value="Segment"/>
</dbReference>
<evidence type="ECO:0000313" key="1">
    <source>
        <dbReference type="EMBL" id="ADO98230.1"/>
    </source>
</evidence>
<keyword evidence="2" id="KW-1185">Reference proteome</keyword>
<sequence>MVNSWSLLGSILNGTFDEDYPIVKKKSSKNVSEATKEDYQDFWEEDGFSVTGNPAPASPDVIHVTSSFGGLGSEFYADAKKQKEKMPKEEQDKFIYESPDGGKTVTRRTPKSDKKEVIQGDYYKDIPWSGVEDNRDSDLDWIEKSGGFEWTPGSPWPPEVPDEPVRDKSDLPTVGVSTDMGVAFDSTYYGDYMADMDDMYSHHFNHYRKPVDDDFKYFKYNEHTMLDKAKNYIASTYGSHYTGDKGTQTLDLIEGIGDAEAFCRSNAIKYLSRFGKKDGKNETDILKAIHYCTLLYHFAGLHNDDSN</sequence>
<dbReference type="OrthoDB" id="23993at10239"/>
<dbReference type="InterPro" id="IPR021739">
    <property type="entry name" value="SaV-like"/>
</dbReference>